<proteinExistence type="predicted"/>
<evidence type="ECO:0000259" key="1">
    <source>
        <dbReference type="Pfam" id="PF00149"/>
    </source>
</evidence>
<dbReference type="PANTHER" id="PTHR43143">
    <property type="entry name" value="METALLOPHOSPHOESTERASE, CALCINEURIN SUPERFAMILY"/>
    <property type="match status" value="1"/>
</dbReference>
<dbReference type="InterPro" id="IPR004843">
    <property type="entry name" value="Calcineurin-like_PHP"/>
</dbReference>
<dbReference type="PANTHER" id="PTHR43143:SF1">
    <property type="entry name" value="SERINE_THREONINE-PROTEIN PHOSPHATASE CPPED1"/>
    <property type="match status" value="1"/>
</dbReference>
<name>A0A1B2F8Q7_PSEPU</name>
<feature type="domain" description="Calcineurin-like phosphoesterase" evidence="1">
    <location>
        <begin position="60"/>
        <end position="272"/>
    </location>
</feature>
<dbReference type="Pfam" id="PF00149">
    <property type="entry name" value="Metallophos"/>
    <property type="match status" value="1"/>
</dbReference>
<dbReference type="EMBL" id="CP016634">
    <property type="protein sequence ID" value="ANY88555.1"/>
    <property type="molecule type" value="Genomic_DNA"/>
</dbReference>
<dbReference type="SUPFAM" id="SSF56300">
    <property type="entry name" value="Metallo-dependent phosphatases"/>
    <property type="match status" value="1"/>
</dbReference>
<dbReference type="InterPro" id="IPR029052">
    <property type="entry name" value="Metallo-depent_PP-like"/>
</dbReference>
<sequence>MTYPTYPVALPPKQPGRYGNRPTPRAFVFASDPQYPWTPASDYGDYESNAERNETSQALIHEQYASIASYRNSFGGTGVPVMINGDMTAYGHGWQRKVLYPIIERHLQENYYFGLGNHDYRNNVTDESGGSFNNGGPRDSVIDLIDHHRGLVDTMDVATSGSYKQTSYSGSLGYSISFGRVRLIQLNNEPTYRVDFDSGWAWPFEHRHKFSVTDALGWLEGQLKEAYENGQIILLNLHQPDDWDGTEEDLMHFRDMINHCQVNAVFGGHYHTEAGGWYRSNRQYGVVPVFLSGSASQRTYLLAELDNDAQGLTIKCVRNNDWPQAETLRHLRLYRA</sequence>
<dbReference type="AlphaFoldDB" id="A0A1B2F8Q7"/>
<dbReference type="Gene3D" id="3.60.21.10">
    <property type="match status" value="1"/>
</dbReference>
<reference evidence="2" key="1">
    <citation type="submission" date="2016-07" db="EMBL/GenBank/DDBJ databases">
        <title>New class B carbapenemase carried by novel plasmid in Pseudomonas putida enviromental strain in eastern Amazonia.</title>
        <authorList>
            <person name="Souza C.O."/>
            <person name="Lima K.V."/>
            <person name="Brasiliense D.M."/>
            <person name="Perez-Chaparro P.J."/>
            <person name="Mamizuka E.M."/>
            <person name="Lima M.O."/>
            <person name="Lima L.N."/>
            <person name="McCulloch J.A."/>
        </authorList>
    </citation>
    <scope>NUCLEOTIDE SEQUENCE [LARGE SCALE GENOMIC DNA]</scope>
    <source>
        <strain evidence="2">IEC33019</strain>
    </source>
</reference>
<evidence type="ECO:0000313" key="2">
    <source>
        <dbReference type="EMBL" id="ANY88555.1"/>
    </source>
</evidence>
<protein>
    <recommendedName>
        <fullName evidence="1">Calcineurin-like phosphoesterase domain-containing protein</fullName>
    </recommendedName>
</protein>
<dbReference type="GO" id="GO:0016787">
    <property type="term" value="F:hydrolase activity"/>
    <property type="evidence" value="ECO:0007669"/>
    <property type="project" value="InterPro"/>
</dbReference>
<organism evidence="2">
    <name type="scientific">Pseudomonas putida</name>
    <name type="common">Arthrobacter siderocapsulatus</name>
    <dbReference type="NCBI Taxonomy" id="303"/>
    <lineage>
        <taxon>Bacteria</taxon>
        <taxon>Pseudomonadati</taxon>
        <taxon>Pseudomonadota</taxon>
        <taxon>Gammaproteobacteria</taxon>
        <taxon>Pseudomonadales</taxon>
        <taxon>Pseudomonadaceae</taxon>
        <taxon>Pseudomonas</taxon>
    </lineage>
</organism>
<gene>
    <name evidence="2" type="ORF">IEC33019_3022</name>
</gene>
<dbReference type="InterPro" id="IPR051918">
    <property type="entry name" value="STPP_CPPED1"/>
</dbReference>
<accession>A0A1B2F8Q7</accession>